<comment type="caution">
    <text evidence="1">The sequence shown here is derived from an EMBL/GenBank/DDBJ whole genome shotgun (WGS) entry which is preliminary data.</text>
</comment>
<dbReference type="PANTHER" id="PTHR42110:SF1">
    <property type="entry name" value="L-ASPARAGINASE, PUTATIVE (AFU_ORTHOLOGUE AFUA_3G11890)-RELATED"/>
    <property type="match status" value="1"/>
</dbReference>
<dbReference type="EMBL" id="QZEY01000008">
    <property type="protein sequence ID" value="RJL30842.1"/>
    <property type="molecule type" value="Genomic_DNA"/>
</dbReference>
<evidence type="ECO:0000313" key="2">
    <source>
        <dbReference type="Proteomes" id="UP000265768"/>
    </source>
</evidence>
<dbReference type="PANTHER" id="PTHR42110">
    <property type="entry name" value="L-ASPARAGINASE, PUTATIVE (AFU_ORTHOLOGUE AFUA_3G11890)-RELATED"/>
    <property type="match status" value="1"/>
</dbReference>
<keyword evidence="2" id="KW-1185">Reference proteome</keyword>
<reference evidence="1 2" key="1">
    <citation type="submission" date="2018-09" db="EMBL/GenBank/DDBJ databases">
        <title>YIM 75507 draft genome.</title>
        <authorList>
            <person name="Tang S."/>
            <person name="Feng Y."/>
        </authorList>
    </citation>
    <scope>NUCLEOTIDE SEQUENCE [LARGE SCALE GENOMIC DNA]</scope>
    <source>
        <strain evidence="1 2">YIM 75507</strain>
    </source>
</reference>
<dbReference type="OrthoDB" id="9780674at2"/>
<evidence type="ECO:0000313" key="1">
    <source>
        <dbReference type="EMBL" id="RJL30842.1"/>
    </source>
</evidence>
<name>A0A3A4BHV5_9ACTN</name>
<gene>
    <name evidence="1" type="ORF">D5H75_21275</name>
</gene>
<organism evidence="1 2">
    <name type="scientific">Bailinhaonella thermotolerans</name>
    <dbReference type="NCBI Taxonomy" id="1070861"/>
    <lineage>
        <taxon>Bacteria</taxon>
        <taxon>Bacillati</taxon>
        <taxon>Actinomycetota</taxon>
        <taxon>Actinomycetes</taxon>
        <taxon>Streptosporangiales</taxon>
        <taxon>Streptosporangiaceae</taxon>
        <taxon>Bailinhaonella</taxon>
    </lineage>
</organism>
<proteinExistence type="predicted"/>
<dbReference type="InterPro" id="IPR010349">
    <property type="entry name" value="Asparaginase_II"/>
</dbReference>
<dbReference type="Proteomes" id="UP000265768">
    <property type="component" value="Unassembled WGS sequence"/>
</dbReference>
<dbReference type="AlphaFoldDB" id="A0A3A4BHV5"/>
<dbReference type="RefSeq" id="WP_119928265.1">
    <property type="nucleotide sequence ID" value="NZ_QZEY01000008.1"/>
</dbReference>
<protein>
    <submittedName>
        <fullName evidence="1">Asparaginase</fullName>
    </submittedName>
</protein>
<dbReference type="Pfam" id="PF06089">
    <property type="entry name" value="Asparaginase_II"/>
    <property type="match status" value="1"/>
</dbReference>
<accession>A0A3A4BHV5</accession>
<sequence>MIIEVVRSGFVESRHRVRAIGLGASGDRVIEYGEAGALVSPRSAMKPLQALGMLRAGLQLDGELLALAAASHSGEDFHVEGVLKILGSAGLTEDALQCPVDLPLDPEVANRLLASGGRPSRLRMNCSGKHAAMLLTCVANDWPLESYLDPAHPLQRVIRQTVEDLTGQRIAATGVDGCGAPLFVVSLSAVAHAFRDLVLAEEGTPERRVADAMRAHPEWTSGTTRPEAALMRALPGLLLKSGAEGVDVFAHADGRAGAIKVEDGAVRARVPATVALLRDLDFDAPELAELAAPAILGGGRPVGHVSAQTLTQGRP</sequence>